<dbReference type="SUPFAM" id="SSF53335">
    <property type="entry name" value="S-adenosyl-L-methionine-dependent methyltransferases"/>
    <property type="match status" value="1"/>
</dbReference>
<dbReference type="PANTHER" id="PTHR43861:SF1">
    <property type="entry name" value="TRANS-ACONITATE 2-METHYLTRANSFERASE"/>
    <property type="match status" value="1"/>
</dbReference>
<dbReference type="CDD" id="cd02440">
    <property type="entry name" value="AdoMet_MTases"/>
    <property type="match status" value="1"/>
</dbReference>
<dbReference type="AlphaFoldDB" id="A0AA46YKC6"/>
<reference evidence="2" key="1">
    <citation type="submission" date="2022-01" db="EMBL/GenBank/DDBJ databases">
        <title>Nocardioidaceae gen. sp. A5X3R13.</title>
        <authorList>
            <person name="Lopez Marin M.A."/>
            <person name="Uhlik O."/>
        </authorList>
    </citation>
    <scope>NUCLEOTIDE SEQUENCE</scope>
    <source>
        <strain evidence="2">A5X3R13</strain>
    </source>
</reference>
<sequence length="251" mass="26416">MSESPPSDLGHAALRTAVVWDAVRDVVAELADAKPLEIVDVGGGTGGLAVRVAELGHRVVVIDPSPNALASLHRRAADTGVEQLVRGVQGDAADLGGVVADSSADLVLCHGVLDVVDEPARALERIHIALRPGGVLSVVVPGRAAGVLARALAGQFERARALLDAQVDDWRPDEHGPRRFTPTEVELLLTEGGFDVERVDATRVFSDLIPSALVDGEPGARRALLDLERAVATRPEFESLAGHLHALARRT</sequence>
<keyword evidence="2" id="KW-0489">Methyltransferase</keyword>
<dbReference type="Proteomes" id="UP001164390">
    <property type="component" value="Chromosome"/>
</dbReference>
<evidence type="ECO:0000313" key="3">
    <source>
        <dbReference type="Proteomes" id="UP001164390"/>
    </source>
</evidence>
<dbReference type="InterPro" id="IPR013216">
    <property type="entry name" value="Methyltransf_11"/>
</dbReference>
<evidence type="ECO:0000259" key="1">
    <source>
        <dbReference type="Pfam" id="PF08241"/>
    </source>
</evidence>
<dbReference type="GO" id="GO:0008757">
    <property type="term" value="F:S-adenosylmethionine-dependent methyltransferase activity"/>
    <property type="evidence" value="ECO:0007669"/>
    <property type="project" value="InterPro"/>
</dbReference>
<dbReference type="RefSeq" id="WP_271634195.1">
    <property type="nucleotide sequence ID" value="NZ_CP094970.1"/>
</dbReference>
<dbReference type="GO" id="GO:0032259">
    <property type="term" value="P:methylation"/>
    <property type="evidence" value="ECO:0007669"/>
    <property type="project" value="UniProtKB-KW"/>
</dbReference>
<accession>A0AA46YKC6</accession>
<dbReference type="InterPro" id="IPR029063">
    <property type="entry name" value="SAM-dependent_MTases_sf"/>
</dbReference>
<dbReference type="PANTHER" id="PTHR43861">
    <property type="entry name" value="TRANS-ACONITATE 2-METHYLTRANSFERASE-RELATED"/>
    <property type="match status" value="1"/>
</dbReference>
<dbReference type="Pfam" id="PF08241">
    <property type="entry name" value="Methyltransf_11"/>
    <property type="match status" value="1"/>
</dbReference>
<organism evidence="2 3">
    <name type="scientific">Solicola gregarius</name>
    <dbReference type="NCBI Taxonomy" id="2908642"/>
    <lineage>
        <taxon>Bacteria</taxon>
        <taxon>Bacillati</taxon>
        <taxon>Actinomycetota</taxon>
        <taxon>Actinomycetes</taxon>
        <taxon>Propionibacteriales</taxon>
        <taxon>Nocardioidaceae</taxon>
        <taxon>Solicola</taxon>
    </lineage>
</organism>
<name>A0AA46YKC6_9ACTN</name>
<protein>
    <submittedName>
        <fullName evidence="2">Methyltransferase domain-containing protein</fullName>
    </submittedName>
</protein>
<proteinExistence type="predicted"/>
<dbReference type="Gene3D" id="3.40.50.150">
    <property type="entry name" value="Vaccinia Virus protein VP39"/>
    <property type="match status" value="1"/>
</dbReference>
<dbReference type="EMBL" id="CP094970">
    <property type="protein sequence ID" value="UYM05367.1"/>
    <property type="molecule type" value="Genomic_DNA"/>
</dbReference>
<evidence type="ECO:0000313" key="2">
    <source>
        <dbReference type="EMBL" id="UYM05367.1"/>
    </source>
</evidence>
<gene>
    <name evidence="2" type="ORF">L0C25_23135</name>
</gene>
<keyword evidence="2" id="KW-0808">Transferase</keyword>
<dbReference type="KEGG" id="sgrg:L0C25_23135"/>
<keyword evidence="3" id="KW-1185">Reference proteome</keyword>
<feature type="domain" description="Methyltransferase type 11" evidence="1">
    <location>
        <begin position="39"/>
        <end position="137"/>
    </location>
</feature>